<dbReference type="EMBL" id="LBFC01000023">
    <property type="protein sequence ID" value="ONN26567.1"/>
    <property type="molecule type" value="Genomic_DNA"/>
</dbReference>
<accession>A0ABX3IFH4</accession>
<proteinExistence type="predicted"/>
<keyword evidence="1" id="KW-0472">Membrane</keyword>
<evidence type="ECO:0000313" key="3">
    <source>
        <dbReference type="Proteomes" id="UP000242616"/>
    </source>
</evidence>
<name>A0ABX3IFH4_9BACT</name>
<keyword evidence="1" id="KW-0812">Transmembrane</keyword>
<protein>
    <submittedName>
        <fullName evidence="2">Uncharacterized protein</fullName>
    </submittedName>
</protein>
<feature type="transmembrane region" description="Helical" evidence="1">
    <location>
        <begin position="102"/>
        <end position="120"/>
    </location>
</feature>
<evidence type="ECO:0000313" key="2">
    <source>
        <dbReference type="EMBL" id="ONN26567.1"/>
    </source>
</evidence>
<sequence length="245" mass="28262">MTNSDIMEINVLIKSLPKKDFMEIVEESFKQALKSTINHKIVSFKYFLKDITKVSFLTTKFVFRLLTGKISFSDVILNSKKFVYKKYNNFKKLSLKKKKEKIANLTIYFLTALLVGGGIDFEGGIPDLDLKTGIKNHRNIITHTIIGLFLLEFMARFLFKLVQKTTWNKENMVLRTIYEISLKEEEFINGAWLGLSFHLLKDAGLFQKTIKPYSGIRGHTMGFHKSLFLGNSILAAIFSRKNEKI</sequence>
<keyword evidence="1" id="KW-1133">Transmembrane helix</keyword>
<comment type="caution">
    <text evidence="2">The sequence shown here is derived from an EMBL/GenBank/DDBJ whole genome shotgun (WGS) entry which is preliminary data.</text>
</comment>
<keyword evidence="3" id="KW-1185">Reference proteome</keyword>
<gene>
    <name evidence="2" type="ORF">XJ44_08900</name>
</gene>
<evidence type="ECO:0000256" key="1">
    <source>
        <dbReference type="SAM" id="Phobius"/>
    </source>
</evidence>
<organism evidence="2 3">
    <name type="scientific">Thermosipho affectus</name>
    <dbReference type="NCBI Taxonomy" id="660294"/>
    <lineage>
        <taxon>Bacteria</taxon>
        <taxon>Thermotogati</taxon>
        <taxon>Thermotogota</taxon>
        <taxon>Thermotogae</taxon>
        <taxon>Thermotogales</taxon>
        <taxon>Fervidobacteriaceae</taxon>
        <taxon>Thermosipho</taxon>
    </lineage>
</organism>
<dbReference type="RefSeq" id="WP_077198792.1">
    <property type="nucleotide sequence ID" value="NZ_LBFC01000023.1"/>
</dbReference>
<dbReference type="Proteomes" id="UP000242616">
    <property type="component" value="Unassembled WGS sequence"/>
</dbReference>
<feature type="transmembrane region" description="Helical" evidence="1">
    <location>
        <begin position="140"/>
        <end position="159"/>
    </location>
</feature>
<reference evidence="2 3" key="1">
    <citation type="submission" date="2015-06" db="EMBL/GenBank/DDBJ databases">
        <title>Genome sequencing of Thermotogales isolates from hydrothermal vents.</title>
        <authorList>
            <person name="Haverkamp T.H."/>
            <person name="Kublanov I.V."/>
            <person name="Nesbo C.L."/>
        </authorList>
    </citation>
    <scope>NUCLEOTIDE SEQUENCE [LARGE SCALE GENOMIC DNA]</scope>
    <source>
        <strain evidence="3">ik275mar</strain>
    </source>
</reference>